<dbReference type="EMBL" id="JARJCM010000165">
    <property type="protein sequence ID" value="KAJ7024739.1"/>
    <property type="molecule type" value="Genomic_DNA"/>
</dbReference>
<dbReference type="AlphaFoldDB" id="A0AAD6SBE0"/>
<gene>
    <name evidence="2" type="ORF">C8F04DRAFT_1130928</name>
</gene>
<feature type="region of interest" description="Disordered" evidence="1">
    <location>
        <begin position="96"/>
        <end position="120"/>
    </location>
</feature>
<keyword evidence="3" id="KW-1185">Reference proteome</keyword>
<evidence type="ECO:0000313" key="2">
    <source>
        <dbReference type="EMBL" id="KAJ7024739.1"/>
    </source>
</evidence>
<evidence type="ECO:0000313" key="3">
    <source>
        <dbReference type="Proteomes" id="UP001218188"/>
    </source>
</evidence>
<accession>A0AAD6SBE0</accession>
<sequence length="236" mass="25320">MPLLCAYAHFRSLSVPVRRHYLDITPLIHRSRTHRSSRISRHPTSARCVIPRYCGTAARTAGPPTPSLCTALAAYRACALIGGAVAYPAARPVAHPPPIPISTPSPRRGRRVGPAGSSTVPPCTLGRTLAAARGVAREAPFRANTRAVWDNATTPASVRMRPVRHCPSRHSACEACTARCSGRCIPLPQRALACSTRGGTECALWGRHTLFPSPSSAPALRTPGGWELARRSRCLF</sequence>
<protein>
    <submittedName>
        <fullName evidence="2">Uncharacterized protein</fullName>
    </submittedName>
</protein>
<comment type="caution">
    <text evidence="2">The sequence shown here is derived from an EMBL/GenBank/DDBJ whole genome shotgun (WGS) entry which is preliminary data.</text>
</comment>
<dbReference type="Proteomes" id="UP001218188">
    <property type="component" value="Unassembled WGS sequence"/>
</dbReference>
<reference evidence="2" key="1">
    <citation type="submission" date="2023-03" db="EMBL/GenBank/DDBJ databases">
        <title>Massive genome expansion in bonnet fungi (Mycena s.s.) driven by repeated elements and novel gene families across ecological guilds.</title>
        <authorList>
            <consortium name="Lawrence Berkeley National Laboratory"/>
            <person name="Harder C.B."/>
            <person name="Miyauchi S."/>
            <person name="Viragh M."/>
            <person name="Kuo A."/>
            <person name="Thoen E."/>
            <person name="Andreopoulos B."/>
            <person name="Lu D."/>
            <person name="Skrede I."/>
            <person name="Drula E."/>
            <person name="Henrissat B."/>
            <person name="Morin E."/>
            <person name="Kohler A."/>
            <person name="Barry K."/>
            <person name="LaButti K."/>
            <person name="Morin E."/>
            <person name="Salamov A."/>
            <person name="Lipzen A."/>
            <person name="Mereny Z."/>
            <person name="Hegedus B."/>
            <person name="Baldrian P."/>
            <person name="Stursova M."/>
            <person name="Weitz H."/>
            <person name="Taylor A."/>
            <person name="Grigoriev I.V."/>
            <person name="Nagy L.G."/>
            <person name="Martin F."/>
            <person name="Kauserud H."/>
        </authorList>
    </citation>
    <scope>NUCLEOTIDE SEQUENCE</scope>
    <source>
        <strain evidence="2">CBHHK200</strain>
    </source>
</reference>
<evidence type="ECO:0000256" key="1">
    <source>
        <dbReference type="SAM" id="MobiDB-lite"/>
    </source>
</evidence>
<organism evidence="2 3">
    <name type="scientific">Mycena alexandri</name>
    <dbReference type="NCBI Taxonomy" id="1745969"/>
    <lineage>
        <taxon>Eukaryota</taxon>
        <taxon>Fungi</taxon>
        <taxon>Dikarya</taxon>
        <taxon>Basidiomycota</taxon>
        <taxon>Agaricomycotina</taxon>
        <taxon>Agaricomycetes</taxon>
        <taxon>Agaricomycetidae</taxon>
        <taxon>Agaricales</taxon>
        <taxon>Marasmiineae</taxon>
        <taxon>Mycenaceae</taxon>
        <taxon>Mycena</taxon>
    </lineage>
</organism>
<name>A0AAD6SBE0_9AGAR</name>
<proteinExistence type="predicted"/>